<dbReference type="AlphaFoldDB" id="A0A7W6NMG7"/>
<keyword evidence="1" id="KW-0472">Membrane</keyword>
<keyword evidence="1" id="KW-0812">Transmembrane</keyword>
<dbReference type="Proteomes" id="UP000528286">
    <property type="component" value="Unassembled WGS sequence"/>
</dbReference>
<dbReference type="EMBL" id="JACIEZ010000013">
    <property type="protein sequence ID" value="MBB4066938.1"/>
    <property type="molecule type" value="Genomic_DNA"/>
</dbReference>
<dbReference type="RefSeq" id="WP_183368216.1">
    <property type="nucleotide sequence ID" value="NZ_JACIEZ010000013.1"/>
</dbReference>
<dbReference type="Pfam" id="PF09489">
    <property type="entry name" value="CbtB"/>
    <property type="match status" value="1"/>
</dbReference>
<accession>A0A7W6NMG7</accession>
<evidence type="ECO:0000256" key="1">
    <source>
        <dbReference type="SAM" id="Phobius"/>
    </source>
</evidence>
<evidence type="ECO:0000313" key="2">
    <source>
        <dbReference type="EMBL" id="MBB4066938.1"/>
    </source>
</evidence>
<reference evidence="2 3" key="1">
    <citation type="submission" date="2020-08" db="EMBL/GenBank/DDBJ databases">
        <title>Genomic Encyclopedia of Type Strains, Phase IV (KMG-IV): sequencing the most valuable type-strain genomes for metagenomic binning, comparative biology and taxonomic classification.</title>
        <authorList>
            <person name="Goeker M."/>
        </authorList>
    </citation>
    <scope>NUCLEOTIDE SEQUENCE [LARGE SCALE GENOMIC DNA]</scope>
    <source>
        <strain evidence="2 3">DSM 29853</strain>
    </source>
</reference>
<protein>
    <submittedName>
        <fullName evidence="2">Cobalt transporter subunit CbtB</fullName>
    </submittedName>
</protein>
<gene>
    <name evidence="2" type="ORF">GGR23_004165</name>
</gene>
<keyword evidence="3" id="KW-1185">Reference proteome</keyword>
<name>A0A7W6NMG7_9HYPH</name>
<dbReference type="InterPro" id="IPR012667">
    <property type="entry name" value="CbtB_put"/>
</dbReference>
<comment type="caution">
    <text evidence="2">The sequence shown here is derived from an EMBL/GenBank/DDBJ whole genome shotgun (WGS) entry which is preliminary data.</text>
</comment>
<dbReference type="NCBIfam" id="TIGR02459">
    <property type="entry name" value="CbtB"/>
    <property type="match status" value="1"/>
</dbReference>
<feature type="transmembrane region" description="Helical" evidence="1">
    <location>
        <begin position="17"/>
        <end position="37"/>
    </location>
</feature>
<sequence length="58" mass="6084">MAQTVTTTKTLSLNDRLVAGVLALVLGSFLIFGVGLAHSAALHDTAHDTRHSLGFPCH</sequence>
<keyword evidence="1" id="KW-1133">Transmembrane helix</keyword>
<organism evidence="2 3">
    <name type="scientific">Gellertiella hungarica</name>
    <dbReference type="NCBI Taxonomy" id="1572859"/>
    <lineage>
        <taxon>Bacteria</taxon>
        <taxon>Pseudomonadati</taxon>
        <taxon>Pseudomonadota</taxon>
        <taxon>Alphaproteobacteria</taxon>
        <taxon>Hyphomicrobiales</taxon>
        <taxon>Rhizobiaceae</taxon>
        <taxon>Gellertiella</taxon>
    </lineage>
</organism>
<proteinExistence type="predicted"/>
<evidence type="ECO:0000313" key="3">
    <source>
        <dbReference type="Proteomes" id="UP000528286"/>
    </source>
</evidence>